<feature type="non-terminal residue" evidence="2">
    <location>
        <position position="241"/>
    </location>
</feature>
<dbReference type="AlphaFoldDB" id="A0AAN4ZMF1"/>
<reference evidence="3" key="1">
    <citation type="submission" date="2022-10" db="EMBL/GenBank/DDBJ databases">
        <title>Genome assembly of Pristionchus species.</title>
        <authorList>
            <person name="Yoshida K."/>
            <person name="Sommer R.J."/>
        </authorList>
    </citation>
    <scope>NUCLEOTIDE SEQUENCE [LARGE SCALE GENOMIC DNA]</scope>
    <source>
        <strain evidence="3">RS5460</strain>
    </source>
</reference>
<protein>
    <recommendedName>
        <fullName evidence="4">Enoyl-CoA hydratase/isomerase family protein</fullName>
    </recommendedName>
</protein>
<feature type="non-terminal residue" evidence="2">
    <location>
        <position position="1"/>
    </location>
</feature>
<dbReference type="PANTHER" id="PTHR11941:SF27">
    <property type="entry name" value="ETHYLMALONYL-COA DECARBOXYLASE"/>
    <property type="match status" value="1"/>
</dbReference>
<dbReference type="SUPFAM" id="SSF52096">
    <property type="entry name" value="ClpP/crotonase"/>
    <property type="match status" value="1"/>
</dbReference>
<gene>
    <name evidence="2" type="ORF">PMAYCL1PPCAC_11127</name>
</gene>
<evidence type="ECO:0000313" key="2">
    <source>
        <dbReference type="EMBL" id="GMR40932.1"/>
    </source>
</evidence>
<evidence type="ECO:0008006" key="4">
    <source>
        <dbReference type="Google" id="ProtNLM"/>
    </source>
</evidence>
<keyword evidence="3" id="KW-1185">Reference proteome</keyword>
<dbReference type="InterPro" id="IPR029045">
    <property type="entry name" value="ClpP/crotonase-like_dom_sf"/>
</dbReference>
<dbReference type="GO" id="GO:0016829">
    <property type="term" value="F:lyase activity"/>
    <property type="evidence" value="ECO:0007669"/>
    <property type="project" value="UniProtKB-KW"/>
</dbReference>
<dbReference type="Proteomes" id="UP001328107">
    <property type="component" value="Unassembled WGS sequence"/>
</dbReference>
<proteinExistence type="predicted"/>
<dbReference type="Gene3D" id="3.90.226.10">
    <property type="entry name" value="2-enoyl-CoA Hydratase, Chain A, domain 1"/>
    <property type="match status" value="1"/>
</dbReference>
<dbReference type="GO" id="GO:0006635">
    <property type="term" value="P:fatty acid beta-oxidation"/>
    <property type="evidence" value="ECO:0007669"/>
    <property type="project" value="TreeGrafter"/>
</dbReference>
<dbReference type="EMBL" id="BTRK01000003">
    <property type="protein sequence ID" value="GMR40932.1"/>
    <property type="molecule type" value="Genomic_DNA"/>
</dbReference>
<accession>A0AAN4ZMF1</accession>
<name>A0AAN4ZMF1_9BILA</name>
<keyword evidence="1" id="KW-0456">Lyase</keyword>
<dbReference type="PANTHER" id="PTHR11941">
    <property type="entry name" value="ENOYL-COA HYDRATASE-RELATED"/>
    <property type="match status" value="1"/>
</dbReference>
<comment type="caution">
    <text evidence="2">The sequence shown here is derived from an EMBL/GenBank/DDBJ whole genome shotgun (WGS) entry which is preliminary data.</text>
</comment>
<sequence>QGGMVTRSSFHGMDDVAVLTLDNPEKKNALTGKMMYELHESIKEIAESPAQLRALVIRGAGGNFCPGADLDFVRKAANPQGGFILSNYMSETLWDMASLPMPVIAVLERNCLGGAAELAIAADVRVACTNARMSFVHSRMGITPGFGSVRFLRDVVGRSTAIELLASGELMDVERLKDLRLVNTVYKTEEELAEYLQKFTRNSAHVVRASKMAVRDAMDRKGWQDRRKGEQRLFHQLWGSK</sequence>
<dbReference type="CDD" id="cd06558">
    <property type="entry name" value="crotonase-like"/>
    <property type="match status" value="1"/>
</dbReference>
<evidence type="ECO:0000313" key="3">
    <source>
        <dbReference type="Proteomes" id="UP001328107"/>
    </source>
</evidence>
<evidence type="ECO:0000256" key="1">
    <source>
        <dbReference type="ARBA" id="ARBA00023239"/>
    </source>
</evidence>
<organism evidence="2 3">
    <name type="scientific">Pristionchus mayeri</name>
    <dbReference type="NCBI Taxonomy" id="1317129"/>
    <lineage>
        <taxon>Eukaryota</taxon>
        <taxon>Metazoa</taxon>
        <taxon>Ecdysozoa</taxon>
        <taxon>Nematoda</taxon>
        <taxon>Chromadorea</taxon>
        <taxon>Rhabditida</taxon>
        <taxon>Rhabditina</taxon>
        <taxon>Diplogasteromorpha</taxon>
        <taxon>Diplogasteroidea</taxon>
        <taxon>Neodiplogasteridae</taxon>
        <taxon>Pristionchus</taxon>
    </lineage>
</organism>
<dbReference type="GO" id="GO:0005829">
    <property type="term" value="C:cytosol"/>
    <property type="evidence" value="ECO:0007669"/>
    <property type="project" value="TreeGrafter"/>
</dbReference>
<dbReference type="InterPro" id="IPR001753">
    <property type="entry name" value="Enoyl-CoA_hydra/iso"/>
</dbReference>
<dbReference type="Pfam" id="PF00378">
    <property type="entry name" value="ECH_1"/>
    <property type="match status" value="1"/>
</dbReference>